<sequence>MTFELTDEMHIFIPRLVARETMIAIVSLVNDVYDVAEENMWKENGVRTNLLEIESLIQERRLMVVERDKKIIGLVKLSKIDEETGELGMLVVDQSARRQNLGRRLVESAEVWAKGEGFHTLQLQLLTPRTWKHPTKEFLKEWYSRMGYTPQCTASFEEDYPYLVDLLACECDLTTWTKAL</sequence>
<evidence type="ECO:0000259" key="3">
    <source>
        <dbReference type="PROSITE" id="PS51186"/>
    </source>
</evidence>
<dbReference type="InterPro" id="IPR000182">
    <property type="entry name" value="GNAT_dom"/>
</dbReference>
<evidence type="ECO:0000256" key="2">
    <source>
        <dbReference type="ARBA" id="ARBA00023315"/>
    </source>
</evidence>
<dbReference type="Pfam" id="PF00583">
    <property type="entry name" value="Acetyltransf_1"/>
    <property type="match status" value="1"/>
</dbReference>
<accession>A0A1Z5KLS0</accession>
<organism evidence="4 5">
    <name type="scientific">Fistulifera solaris</name>
    <name type="common">Oleaginous diatom</name>
    <dbReference type="NCBI Taxonomy" id="1519565"/>
    <lineage>
        <taxon>Eukaryota</taxon>
        <taxon>Sar</taxon>
        <taxon>Stramenopiles</taxon>
        <taxon>Ochrophyta</taxon>
        <taxon>Bacillariophyta</taxon>
        <taxon>Bacillariophyceae</taxon>
        <taxon>Bacillariophycidae</taxon>
        <taxon>Naviculales</taxon>
        <taxon>Naviculaceae</taxon>
        <taxon>Fistulifera</taxon>
    </lineage>
</organism>
<dbReference type="GO" id="GO:0016747">
    <property type="term" value="F:acyltransferase activity, transferring groups other than amino-acyl groups"/>
    <property type="evidence" value="ECO:0007669"/>
    <property type="project" value="InterPro"/>
</dbReference>
<dbReference type="InterPro" id="IPR050832">
    <property type="entry name" value="Bact_Acetyltransf"/>
</dbReference>
<name>A0A1Z5KLS0_FISSO</name>
<dbReference type="SUPFAM" id="SSF55729">
    <property type="entry name" value="Acyl-CoA N-acyltransferases (Nat)"/>
    <property type="match status" value="1"/>
</dbReference>
<evidence type="ECO:0000256" key="1">
    <source>
        <dbReference type="ARBA" id="ARBA00022679"/>
    </source>
</evidence>
<dbReference type="EMBL" id="BDSP01000253">
    <property type="protein sequence ID" value="GAX27263.1"/>
    <property type="molecule type" value="Genomic_DNA"/>
</dbReference>
<protein>
    <recommendedName>
        <fullName evidence="3">N-acetyltransferase domain-containing protein</fullName>
    </recommendedName>
</protein>
<dbReference type="CDD" id="cd04301">
    <property type="entry name" value="NAT_SF"/>
    <property type="match status" value="1"/>
</dbReference>
<reference evidence="4 5" key="1">
    <citation type="journal article" date="2015" name="Plant Cell">
        <title>Oil accumulation by the oleaginous diatom Fistulifera solaris as revealed by the genome and transcriptome.</title>
        <authorList>
            <person name="Tanaka T."/>
            <person name="Maeda Y."/>
            <person name="Veluchamy A."/>
            <person name="Tanaka M."/>
            <person name="Abida H."/>
            <person name="Marechal E."/>
            <person name="Bowler C."/>
            <person name="Muto M."/>
            <person name="Sunaga Y."/>
            <person name="Tanaka M."/>
            <person name="Yoshino T."/>
            <person name="Taniguchi T."/>
            <person name="Fukuda Y."/>
            <person name="Nemoto M."/>
            <person name="Matsumoto M."/>
            <person name="Wong P.S."/>
            <person name="Aburatani S."/>
            <person name="Fujibuchi W."/>
        </authorList>
    </citation>
    <scope>NUCLEOTIDE SEQUENCE [LARGE SCALE GENOMIC DNA]</scope>
    <source>
        <strain evidence="4 5">JPCC DA0580</strain>
    </source>
</reference>
<evidence type="ECO:0000313" key="5">
    <source>
        <dbReference type="Proteomes" id="UP000198406"/>
    </source>
</evidence>
<comment type="caution">
    <text evidence="4">The sequence shown here is derived from an EMBL/GenBank/DDBJ whole genome shotgun (WGS) entry which is preliminary data.</text>
</comment>
<keyword evidence="2" id="KW-0012">Acyltransferase</keyword>
<keyword evidence="1" id="KW-0808">Transferase</keyword>
<dbReference type="PANTHER" id="PTHR43877">
    <property type="entry name" value="AMINOALKYLPHOSPHONATE N-ACETYLTRANSFERASE-RELATED-RELATED"/>
    <property type="match status" value="1"/>
</dbReference>
<dbReference type="Proteomes" id="UP000198406">
    <property type="component" value="Unassembled WGS sequence"/>
</dbReference>
<dbReference type="AlphaFoldDB" id="A0A1Z5KLS0"/>
<dbReference type="InterPro" id="IPR016181">
    <property type="entry name" value="Acyl_CoA_acyltransferase"/>
</dbReference>
<dbReference type="OrthoDB" id="5689at2759"/>
<evidence type="ECO:0000313" key="4">
    <source>
        <dbReference type="EMBL" id="GAX27263.1"/>
    </source>
</evidence>
<dbReference type="InParanoid" id="A0A1Z5KLS0"/>
<proteinExistence type="predicted"/>
<dbReference type="Gene3D" id="3.40.630.30">
    <property type="match status" value="1"/>
</dbReference>
<gene>
    <name evidence="4" type="ORF">FisN_13Lh176</name>
</gene>
<feature type="domain" description="N-acetyltransferase" evidence="3">
    <location>
        <begin position="12"/>
        <end position="172"/>
    </location>
</feature>
<keyword evidence="5" id="KW-1185">Reference proteome</keyword>
<dbReference type="PROSITE" id="PS51186">
    <property type="entry name" value="GNAT"/>
    <property type="match status" value="1"/>
</dbReference>